<dbReference type="RefSeq" id="XP_004256740.1">
    <property type="nucleotide sequence ID" value="XM_004256692.1"/>
</dbReference>
<sequence length="274" mass="31452">YHPEDKNVLSLFKKTTYIYDTCVTNTCETLSERVVCKNGLIEIEGSTISPIINTIIKNSYSTSVKFKYSNEEMKTTWVVPESVSHLYLLFKNNDVDGDNVDTRVLNIDFSCIKTLKIITFIEVNFDNEFLCLESLSVTNAVAIKFTEKCKMNTLSEIELWDVDETSFSCKLDKLKTLFVFKGYQITFKKIDNLKRLTVIESDYVSVPEISFENKVVHLSQSAAITFNGIDMVKYLQKYANKNVQRNSLKVPILFLNFHSQLKKKASGKCPNLFQ</sequence>
<name>A0A0A1UCG0_ENTIV</name>
<accession>A0A0A1UCG0</accession>
<gene>
    <name evidence="1" type="ORF">EIN_301580</name>
</gene>
<feature type="non-terminal residue" evidence="1">
    <location>
        <position position="1"/>
    </location>
</feature>
<evidence type="ECO:0000313" key="1">
    <source>
        <dbReference type="EMBL" id="ELP89969.1"/>
    </source>
</evidence>
<protein>
    <submittedName>
        <fullName evidence="1">Uncharacterized protein</fullName>
    </submittedName>
</protein>
<keyword evidence="2" id="KW-1185">Reference proteome</keyword>
<dbReference type="AlphaFoldDB" id="A0A0A1UCG0"/>
<dbReference type="KEGG" id="eiv:EIN_301580"/>
<dbReference type="Proteomes" id="UP000014680">
    <property type="component" value="Unassembled WGS sequence"/>
</dbReference>
<evidence type="ECO:0000313" key="2">
    <source>
        <dbReference type="Proteomes" id="UP000014680"/>
    </source>
</evidence>
<organism evidence="1 2">
    <name type="scientific">Entamoeba invadens IP1</name>
    <dbReference type="NCBI Taxonomy" id="370355"/>
    <lineage>
        <taxon>Eukaryota</taxon>
        <taxon>Amoebozoa</taxon>
        <taxon>Evosea</taxon>
        <taxon>Archamoebae</taxon>
        <taxon>Mastigamoebida</taxon>
        <taxon>Entamoebidae</taxon>
        <taxon>Entamoeba</taxon>
    </lineage>
</organism>
<dbReference type="EMBL" id="KB206538">
    <property type="protein sequence ID" value="ELP89969.1"/>
    <property type="molecule type" value="Genomic_DNA"/>
</dbReference>
<dbReference type="GeneID" id="14888933"/>
<dbReference type="VEuPathDB" id="AmoebaDB:EIN_301580"/>
<reference evidence="1 2" key="1">
    <citation type="submission" date="2012-10" db="EMBL/GenBank/DDBJ databases">
        <authorList>
            <person name="Zafar N."/>
            <person name="Inman J."/>
            <person name="Hall N."/>
            <person name="Lorenzi H."/>
            <person name="Caler E."/>
        </authorList>
    </citation>
    <scope>NUCLEOTIDE SEQUENCE [LARGE SCALE GENOMIC DNA]</scope>
    <source>
        <strain evidence="1 2">IP1</strain>
    </source>
</reference>
<proteinExistence type="predicted"/>